<dbReference type="RefSeq" id="WP_161678238.1">
    <property type="nucleotide sequence ID" value="NZ_JAABLP010000020.1"/>
</dbReference>
<gene>
    <name evidence="4" type="ORF">GWI71_20600</name>
</gene>
<evidence type="ECO:0000256" key="1">
    <source>
        <dbReference type="ARBA" id="ARBA00004613"/>
    </source>
</evidence>
<proteinExistence type="predicted"/>
<feature type="non-terminal residue" evidence="4">
    <location>
        <position position="297"/>
    </location>
</feature>
<dbReference type="InterPro" id="IPR003284">
    <property type="entry name" value="Sal_SpvB"/>
</dbReference>
<comment type="subcellular location">
    <subcellularLocation>
        <location evidence="1">Secreted</location>
    </subcellularLocation>
</comment>
<feature type="non-terminal residue" evidence="4">
    <location>
        <position position="1"/>
    </location>
</feature>
<evidence type="ECO:0000313" key="4">
    <source>
        <dbReference type="EMBL" id="NBN66089.1"/>
    </source>
</evidence>
<comment type="caution">
    <text evidence="4">The sequence shown here is derived from an EMBL/GenBank/DDBJ whole genome shotgun (WGS) entry which is preliminary data.</text>
</comment>
<name>A0ABW9ZT50_9HYPH</name>
<keyword evidence="2" id="KW-0964">Secreted</keyword>
<dbReference type="EMBL" id="JAABLP010000020">
    <property type="protein sequence ID" value="NBN66089.1"/>
    <property type="molecule type" value="Genomic_DNA"/>
</dbReference>
<keyword evidence="3" id="KW-0843">Virulence</keyword>
<dbReference type="Proteomes" id="UP000541347">
    <property type="component" value="Unassembled WGS sequence"/>
</dbReference>
<evidence type="ECO:0000256" key="3">
    <source>
        <dbReference type="ARBA" id="ARBA00023026"/>
    </source>
</evidence>
<evidence type="ECO:0000313" key="5">
    <source>
        <dbReference type="Proteomes" id="UP000541347"/>
    </source>
</evidence>
<keyword evidence="5" id="KW-1185">Reference proteome</keyword>
<protein>
    <recommendedName>
        <fullName evidence="6">YD repeat-containing protein</fullName>
    </recommendedName>
</protein>
<evidence type="ECO:0008006" key="6">
    <source>
        <dbReference type="Google" id="ProtNLM"/>
    </source>
</evidence>
<reference evidence="4 5" key="1">
    <citation type="submission" date="2020-01" db="EMBL/GenBank/DDBJ databases">
        <authorList>
            <person name="Peng S.Y."/>
            <person name="Li J."/>
            <person name="Wang M."/>
            <person name="Wang L."/>
            <person name="Wang C.Q."/>
            <person name="Wang J.R."/>
        </authorList>
    </citation>
    <scope>NUCLEOTIDE SEQUENCE [LARGE SCALE GENOMIC DNA]</scope>
    <source>
        <strain evidence="4 5">XCT-34</strain>
    </source>
</reference>
<sequence>PAPQVQFSGSYNGSFGYSIDLKVPGFRGLEPNLQLDYSSSLVTSYSAEDVLGAGWRLQGLSSIVRANARRGAPTFGETDIYLLDGRELVPCPDTTQAGCSAGGTHAVWQENFTRIRRDAGLNTWEVRSKDGTRYVYYPAGVFSTSGPTGDVDVRLAGEFRYLLAKKIDTSGNQVEYKYSCDDFVSCRVTSIDYGASQVVFHWQGRPDEVTFGAAYKLGRLSQRIGAIEVRSAGSLVRAYDLGYTQSVTTNRSMLTSVREYGRDAVITAGKVTAGTALPPYTFQYSGEAPGVKTHADG</sequence>
<organism evidence="4 5">
    <name type="scientific">Pannonibacter tanglangensis</name>
    <dbReference type="NCBI Taxonomy" id="2750084"/>
    <lineage>
        <taxon>Bacteria</taxon>
        <taxon>Pseudomonadati</taxon>
        <taxon>Pseudomonadota</taxon>
        <taxon>Alphaproteobacteria</taxon>
        <taxon>Hyphomicrobiales</taxon>
        <taxon>Stappiaceae</taxon>
        <taxon>Pannonibacter</taxon>
    </lineage>
</organism>
<accession>A0ABW9ZT50</accession>
<evidence type="ECO:0000256" key="2">
    <source>
        <dbReference type="ARBA" id="ARBA00022525"/>
    </source>
</evidence>
<dbReference type="Pfam" id="PF03534">
    <property type="entry name" value="SpvB"/>
    <property type="match status" value="1"/>
</dbReference>